<dbReference type="PANTHER" id="PTHR40590:SF1">
    <property type="entry name" value="CYTOPLASMIC PROTEIN"/>
    <property type="match status" value="1"/>
</dbReference>
<reference evidence="2 3" key="1">
    <citation type="submission" date="2019-03" db="EMBL/GenBank/DDBJ databases">
        <title>Genomic Encyclopedia of Type Strains, Phase III (KMG-III): the genomes of soil and plant-associated and newly described type strains.</title>
        <authorList>
            <person name="Whitman W."/>
        </authorList>
    </citation>
    <scope>NUCLEOTIDE SEQUENCE [LARGE SCALE GENOMIC DNA]</scope>
    <source>
        <strain evidence="2 3">CGMCC 1.7002</strain>
    </source>
</reference>
<dbReference type="RefSeq" id="WP_133573338.1">
    <property type="nucleotide sequence ID" value="NZ_SNYR01000003.1"/>
</dbReference>
<dbReference type="CDD" id="cd14789">
    <property type="entry name" value="Tiki"/>
    <property type="match status" value="1"/>
</dbReference>
<dbReference type="Proteomes" id="UP000295391">
    <property type="component" value="Unassembled WGS sequence"/>
</dbReference>
<keyword evidence="1" id="KW-0732">Signal</keyword>
<protein>
    <recommendedName>
        <fullName evidence="4">TraB family protein</fullName>
    </recommendedName>
</protein>
<organism evidence="2 3">
    <name type="scientific">Maritalea mobilis</name>
    <dbReference type="NCBI Taxonomy" id="483324"/>
    <lineage>
        <taxon>Bacteria</taxon>
        <taxon>Pseudomonadati</taxon>
        <taxon>Pseudomonadota</taxon>
        <taxon>Alphaproteobacteria</taxon>
        <taxon>Hyphomicrobiales</taxon>
        <taxon>Devosiaceae</taxon>
        <taxon>Maritalea</taxon>
    </lineage>
</organism>
<evidence type="ECO:0000313" key="3">
    <source>
        <dbReference type="Proteomes" id="UP000295391"/>
    </source>
</evidence>
<dbReference type="OrthoDB" id="9806326at2"/>
<dbReference type="EMBL" id="SNYR01000003">
    <property type="protein sequence ID" value="TDQ61632.1"/>
    <property type="molecule type" value="Genomic_DNA"/>
</dbReference>
<dbReference type="InterPro" id="IPR047111">
    <property type="entry name" value="YbaP-like"/>
</dbReference>
<evidence type="ECO:0000256" key="1">
    <source>
        <dbReference type="SAM" id="SignalP"/>
    </source>
</evidence>
<dbReference type="AlphaFoldDB" id="A0A4R6VIV8"/>
<feature type="signal peptide" evidence="1">
    <location>
        <begin position="1"/>
        <end position="20"/>
    </location>
</feature>
<dbReference type="InterPro" id="IPR002816">
    <property type="entry name" value="TraB/PrgY/GumN_fam"/>
</dbReference>
<accession>A0A4R6VIV8</accession>
<dbReference type="PANTHER" id="PTHR40590">
    <property type="entry name" value="CYTOPLASMIC PROTEIN-RELATED"/>
    <property type="match status" value="1"/>
</dbReference>
<comment type="caution">
    <text evidence="2">The sequence shown here is derived from an EMBL/GenBank/DDBJ whole genome shotgun (WGS) entry which is preliminary data.</text>
</comment>
<keyword evidence="3" id="KW-1185">Reference proteome</keyword>
<sequence>MKKIILTSLLFSISASVSYAACDTRNLVAELQQNDPATYDALKAEADQYANSEGLFWEVYHEDMPFKSYVFGTLHKADPRVLNLPANVQAALESADVVAVEIENADDPSAVGAVIGKSPQLILQPQGESLADDLSSETVAAVDAYLNELGMDFDMLAPLQPWIGASSLSFTKCDMEWGGPTAQVLDARLIELAKSKDIPVVSLETIESQLEAISSINEQMFIRSIEDVARLYEEGIYDAVLQTMNELYLKEQIGMIIPVQLHYTSQYEGQDDDWAEFQEALLDARNELMVENAGQLMDEQSTFVAVGALHLIGDTGLIEGLRNYGFGVRRIPLER</sequence>
<dbReference type="Pfam" id="PF01963">
    <property type="entry name" value="TraB_PrgY_gumN"/>
    <property type="match status" value="1"/>
</dbReference>
<feature type="chain" id="PRO_5020892649" description="TraB family protein" evidence="1">
    <location>
        <begin position="21"/>
        <end position="335"/>
    </location>
</feature>
<gene>
    <name evidence="2" type="ORF">ATL17_2731</name>
</gene>
<evidence type="ECO:0000313" key="2">
    <source>
        <dbReference type="EMBL" id="TDQ61632.1"/>
    </source>
</evidence>
<name>A0A4R6VIV8_9HYPH</name>
<evidence type="ECO:0008006" key="4">
    <source>
        <dbReference type="Google" id="ProtNLM"/>
    </source>
</evidence>
<proteinExistence type="predicted"/>